<organism evidence="6 7">
    <name type="scientific">Jiella endophytica</name>
    <dbReference type="NCBI Taxonomy" id="2558362"/>
    <lineage>
        <taxon>Bacteria</taxon>
        <taxon>Pseudomonadati</taxon>
        <taxon>Pseudomonadota</taxon>
        <taxon>Alphaproteobacteria</taxon>
        <taxon>Hyphomicrobiales</taxon>
        <taxon>Aurantimonadaceae</taxon>
        <taxon>Jiella</taxon>
    </lineage>
</organism>
<evidence type="ECO:0000256" key="1">
    <source>
        <dbReference type="ARBA" id="ARBA00001974"/>
    </source>
</evidence>
<keyword evidence="2" id="KW-0285">Flavoprotein</keyword>
<dbReference type="RefSeq" id="WP_134762747.1">
    <property type="nucleotide sequence ID" value="NZ_SOZD01000004.1"/>
</dbReference>
<gene>
    <name evidence="6" type="ORF">E3C22_14435</name>
</gene>
<dbReference type="InterPro" id="IPR036188">
    <property type="entry name" value="FAD/NAD-bd_sf"/>
</dbReference>
<reference evidence="6 7" key="1">
    <citation type="submission" date="2019-03" db="EMBL/GenBank/DDBJ databases">
        <title>Jiella endophytica sp. nov., a novel endophytic bacterium isolated from root of Ficus microcarpa Linn. f.</title>
        <authorList>
            <person name="Tuo L."/>
        </authorList>
    </citation>
    <scope>NUCLEOTIDE SEQUENCE [LARGE SCALE GENOMIC DNA]</scope>
    <source>
        <strain evidence="6 7">CBS5Q-3</strain>
    </source>
</reference>
<dbReference type="PANTHER" id="PTHR43400:SF7">
    <property type="entry name" value="FAD-DEPENDENT OXIDOREDUCTASE 2 FAD BINDING DOMAIN-CONTAINING PROTEIN"/>
    <property type="match status" value="1"/>
</dbReference>
<dbReference type="GO" id="GO:0016491">
    <property type="term" value="F:oxidoreductase activity"/>
    <property type="evidence" value="ECO:0007669"/>
    <property type="project" value="UniProtKB-KW"/>
</dbReference>
<protein>
    <submittedName>
        <fullName evidence="6">FAD-dependent oxidoreductase</fullName>
    </submittedName>
</protein>
<comment type="cofactor">
    <cofactor evidence="1">
        <name>FAD</name>
        <dbReference type="ChEBI" id="CHEBI:57692"/>
    </cofactor>
</comment>
<dbReference type="SUPFAM" id="SSF51905">
    <property type="entry name" value="FAD/NAD(P)-binding domain"/>
    <property type="match status" value="1"/>
</dbReference>
<dbReference type="InterPro" id="IPR050315">
    <property type="entry name" value="FAD-oxidoreductase_2"/>
</dbReference>
<dbReference type="OrthoDB" id="3178130at2"/>
<name>A0A4Y8RGI1_9HYPH</name>
<dbReference type="SUPFAM" id="SSF56425">
    <property type="entry name" value="Succinate dehydrogenase/fumarate reductase flavoprotein, catalytic domain"/>
    <property type="match status" value="1"/>
</dbReference>
<evidence type="ECO:0000256" key="2">
    <source>
        <dbReference type="ARBA" id="ARBA00022630"/>
    </source>
</evidence>
<keyword evidence="3" id="KW-0274">FAD</keyword>
<evidence type="ECO:0000256" key="4">
    <source>
        <dbReference type="ARBA" id="ARBA00023002"/>
    </source>
</evidence>
<feature type="domain" description="FAD-dependent oxidoreductase 2 FAD-binding" evidence="5">
    <location>
        <begin position="19"/>
        <end position="436"/>
    </location>
</feature>
<dbReference type="InterPro" id="IPR027477">
    <property type="entry name" value="Succ_DH/fumarate_Rdtase_cat_sf"/>
</dbReference>
<dbReference type="Pfam" id="PF00890">
    <property type="entry name" value="FAD_binding_2"/>
    <property type="match status" value="1"/>
</dbReference>
<accession>A0A4Y8RGI1</accession>
<proteinExistence type="predicted"/>
<evidence type="ECO:0000313" key="7">
    <source>
        <dbReference type="Proteomes" id="UP000298179"/>
    </source>
</evidence>
<evidence type="ECO:0000313" key="6">
    <source>
        <dbReference type="EMBL" id="TFF21863.1"/>
    </source>
</evidence>
<dbReference type="Gene3D" id="3.90.700.10">
    <property type="entry name" value="Succinate dehydrogenase/fumarate reductase flavoprotein, catalytic domain"/>
    <property type="match status" value="1"/>
</dbReference>
<dbReference type="PANTHER" id="PTHR43400">
    <property type="entry name" value="FUMARATE REDUCTASE"/>
    <property type="match status" value="1"/>
</dbReference>
<dbReference type="Proteomes" id="UP000298179">
    <property type="component" value="Unassembled WGS sequence"/>
</dbReference>
<sequence length="468" mass="48849">MPSIERAEPSDFETTVALAIVGAGAAGLTAALAAKEAGVTDVVLFERDATPSGSTALSAGLVPAAGTRFQCDAGIEDSAELFAADIMTKAHDEPDPALVAQVATASGAAVEWLADRFDLPFSLVADFSYPGHSRRRMHGMPSRSGQELVDRLRQAAETAGCDILCDSLVDTLFVGADGSLTGVSFTRPDGTRERLGTSVLILACNGYGGNRELVARHIPELSDALYFGHEGNRGEAVLWGEAIGARLNHLSGHQGHGSVAHPAGVLLTWATITEGGCQVNLRGERFSDESRGYSEQATEVLKQPDGIAFTLFDERIAGICRQFEDFRNLEAMNAVIAAPTIGELAEKLKLPGETLLATMEAFELAKVNGELDPFGRGLKETPRLQAPFRAVRVTGALFHTQGGLVVDSEARVLREDGTAIANLYAAGGAACGVSGSKASGYLSGNGLLTAVTLGRIAGDAAGRRLAGS</sequence>
<comment type="caution">
    <text evidence="6">The sequence shown here is derived from an EMBL/GenBank/DDBJ whole genome shotgun (WGS) entry which is preliminary data.</text>
</comment>
<evidence type="ECO:0000256" key="3">
    <source>
        <dbReference type="ARBA" id="ARBA00022827"/>
    </source>
</evidence>
<dbReference type="Gene3D" id="3.50.50.60">
    <property type="entry name" value="FAD/NAD(P)-binding domain"/>
    <property type="match status" value="1"/>
</dbReference>
<dbReference type="AlphaFoldDB" id="A0A4Y8RGI1"/>
<keyword evidence="4" id="KW-0560">Oxidoreductase</keyword>
<keyword evidence="7" id="KW-1185">Reference proteome</keyword>
<dbReference type="EMBL" id="SOZD01000004">
    <property type="protein sequence ID" value="TFF21863.1"/>
    <property type="molecule type" value="Genomic_DNA"/>
</dbReference>
<evidence type="ECO:0000259" key="5">
    <source>
        <dbReference type="Pfam" id="PF00890"/>
    </source>
</evidence>
<dbReference type="InterPro" id="IPR003953">
    <property type="entry name" value="FAD-dep_OxRdtase_2_FAD-bd"/>
</dbReference>